<dbReference type="EMBL" id="PQIB02000001">
    <property type="protein sequence ID" value="RLN42976.1"/>
    <property type="molecule type" value="Genomic_DNA"/>
</dbReference>
<comment type="caution">
    <text evidence="1">The sequence shown here is derived from an EMBL/GenBank/DDBJ whole genome shotgun (WGS) entry which is preliminary data.</text>
</comment>
<gene>
    <name evidence="1" type="ORF">C2845_PM01G40610</name>
</gene>
<reference evidence="2" key="1">
    <citation type="journal article" date="2019" name="Nat. Commun.">
        <title>The genome of broomcorn millet.</title>
        <authorList>
            <person name="Zou C."/>
            <person name="Miki D."/>
            <person name="Li D."/>
            <person name="Tang Q."/>
            <person name="Xiao L."/>
            <person name="Rajput S."/>
            <person name="Deng P."/>
            <person name="Jia W."/>
            <person name="Huang R."/>
            <person name="Zhang M."/>
            <person name="Sun Y."/>
            <person name="Hu J."/>
            <person name="Fu X."/>
            <person name="Schnable P.S."/>
            <person name="Li F."/>
            <person name="Zhang H."/>
            <person name="Feng B."/>
            <person name="Zhu X."/>
            <person name="Liu R."/>
            <person name="Schnable J.C."/>
            <person name="Zhu J.-K."/>
            <person name="Zhang H."/>
        </authorList>
    </citation>
    <scope>NUCLEOTIDE SEQUENCE [LARGE SCALE GENOMIC DNA]</scope>
</reference>
<sequence>MLQLEVAGSLELGLFPLRAQGSGPQVHHLFCFLNLFLLSGLSPPLLLPFPGGDDWASGGAICHVFAQPFAGDEHPPGMPAFLLLCETEHP</sequence>
<evidence type="ECO:0000313" key="1">
    <source>
        <dbReference type="EMBL" id="RLN42976.1"/>
    </source>
</evidence>
<name>A0A3L6TTM4_PANMI</name>
<accession>A0A3L6TTM4</accession>
<proteinExistence type="predicted"/>
<dbReference type="Proteomes" id="UP000275267">
    <property type="component" value="Unassembled WGS sequence"/>
</dbReference>
<evidence type="ECO:0000313" key="2">
    <source>
        <dbReference type="Proteomes" id="UP000275267"/>
    </source>
</evidence>
<protein>
    <submittedName>
        <fullName evidence="1">Uncharacterized protein</fullName>
    </submittedName>
</protein>
<organism evidence="1 2">
    <name type="scientific">Panicum miliaceum</name>
    <name type="common">Proso millet</name>
    <name type="synonym">Broomcorn millet</name>
    <dbReference type="NCBI Taxonomy" id="4540"/>
    <lineage>
        <taxon>Eukaryota</taxon>
        <taxon>Viridiplantae</taxon>
        <taxon>Streptophyta</taxon>
        <taxon>Embryophyta</taxon>
        <taxon>Tracheophyta</taxon>
        <taxon>Spermatophyta</taxon>
        <taxon>Magnoliopsida</taxon>
        <taxon>Liliopsida</taxon>
        <taxon>Poales</taxon>
        <taxon>Poaceae</taxon>
        <taxon>PACMAD clade</taxon>
        <taxon>Panicoideae</taxon>
        <taxon>Panicodae</taxon>
        <taxon>Paniceae</taxon>
        <taxon>Panicinae</taxon>
        <taxon>Panicum</taxon>
        <taxon>Panicum sect. Panicum</taxon>
    </lineage>
</organism>
<keyword evidence="2" id="KW-1185">Reference proteome</keyword>
<dbReference type="AlphaFoldDB" id="A0A3L6TTM4"/>